<dbReference type="InterPro" id="IPR041715">
    <property type="entry name" value="HisRS-like_core"/>
</dbReference>
<dbReference type="PANTHER" id="PTHR11042">
    <property type="entry name" value="EUKARYOTIC TRANSLATION INITIATION FACTOR 2-ALPHA KINASE EIF2-ALPHA KINASE -RELATED"/>
    <property type="match status" value="1"/>
</dbReference>
<keyword evidence="6 11" id="KW-0067">ATP-binding</keyword>
<feature type="binding site" evidence="11">
    <location>
        <position position="572"/>
    </location>
    <ligand>
        <name>ATP</name>
        <dbReference type="ChEBI" id="CHEBI:30616"/>
    </ligand>
</feature>
<sequence>MSRQRCQHDFDLDHAAATRETTAMASKNQIDYNEIQENEIQLLEAVYPDGFELVATQVGAWSTAKKNIARTFKLKITPPSEPEAFVTLTVRFTATYPRTAPALEVEGLDQFHERTQKKIRRIAQDRPKKLIGDDPFIHLITEAIADALEDAVTARKAGALPSLDDERATATETAQALARQAEEAEAAREQQRLEAEREEESALMKMAEAQVARQERRKSFKPAKELLPKHTPAKDDMPRKITFEQSSSIDTTYGSETFTDVLITGILSHNAHETTFVASPSTSGIAALVSVKRRFVKKPKSEIINLESALAAVQKLKHQNLLNVFAYRVAQTGAKTELYICREFADRGTLYDHLSHSEFHLPGARQITLELLQGLDFLHQRGMAHGYITTRSVYLFGNSFSPKLSGFGYSVVLGLHDEDIPDGWRFSNTNDESPFAQRKDLWDLGTVVVQVFLGLQAIRQFTNPLQLLSRRDLSHTFTEFLRKVFSNDKKAASCFDLIPSELLRSDTPIVDRGKPTADPVVGRGRHNSANIRLAPLSRYETEFTQLSRLGKGGFGEVVKAQHRLDQGLYAVKKITQSTQLLDKTLKEVILLKRLNHPHVVRYFNAWIEAEVEEEDDAASTSSEESSPGVEVGYSTGGIDFVSNSHAGFEFGNDSEDTDESGEGEGSEEDFFDREGEGGGDEETLTDSELPGTSSASGASRTGPRQSTLYIQMELCDKRSLRNLIREGMTSDEVFRFARQITEGLDHIHSNGIIHRDLKPDNVFIDHVGNPKIGDFGLATTSRYTDPTAGSKENGSGDMTRSIGTALYVAPELQSSGNGEPSTKVDMFSLGIIIYEMSQPFSTGMERVLELSRIRKKGETLPEAYLVNAILPSQPPAVESLEAWNTTRLNLVGLELVNCEGVKKEYADSIILQDDNEKAREGRLINCLIAHKPSERLSSAELLRDDRLPINIEDATVRKALGTLTDPNSPYHQTFMSAVFAQSKSATTAKAKSLSWEVKANTKPDDPERVRLRGITRSALETVFRRHCAEEVRRDFIFPRSHYYQGNDVVQLLDASGNLLQLPYDLTIPYARQLARQPASTRCTFTVSGAYRDPRNGGPPKNTVEADFDIINNGEDKDIAINDAEILKVMDEVLSELPFFAPDGSVYYWITHGSLVQTIMDYCRVSHEHRSQVQNLVSRLGFDRAWDGLQSELRKVGLTDTTLADLKKFDWHDSPDKAFRKLDTLFSDATERIRRHGITAMNELRKIHDLATSAYGISRKVQIRPLSCWNVKFYTTGMLFQCVVEDRKHSRTPIAAGGRYDSLIRAHQILENSTASQQGAVGLVFAVDSFVTNILKTAAGGTKKKFAKKSANLQPSAPRGDVLVVAGGTEGVQAAGIKLVASLWAKGISAELARDQDTRSMSHLFVVHLRHEASTTVRFTSTDNDAEDADIPVSSLAGHVQQELRVRAQSKVRMSLLRSPSSHHESEQKGKVQVLMVERGGKKENKFGIVENAHSRWEDALEEWKNADILAIEGRDSLLELVQKTKLSDAVTWRNAREQAAASDKNYLVQIREALEGLQKKWQEGNGMRICCVHHFRSGKVIYYDLGA</sequence>
<evidence type="ECO:0000259" key="15">
    <source>
        <dbReference type="PROSITE" id="PS50908"/>
    </source>
</evidence>
<dbReference type="STRING" id="321146.A0A139HID3"/>
<feature type="region of interest" description="Disordered" evidence="13">
    <location>
        <begin position="614"/>
        <end position="705"/>
    </location>
</feature>
<dbReference type="PROSITE" id="PS50908">
    <property type="entry name" value="RWD"/>
    <property type="match status" value="1"/>
</dbReference>
<dbReference type="Pfam" id="PF00069">
    <property type="entry name" value="Pkinase"/>
    <property type="match status" value="2"/>
</dbReference>
<dbReference type="GO" id="GO:0000077">
    <property type="term" value="P:DNA damage checkpoint signaling"/>
    <property type="evidence" value="ECO:0007669"/>
    <property type="project" value="InterPro"/>
</dbReference>
<gene>
    <name evidence="16" type="ORF">AC578_5082</name>
</gene>
<dbReference type="CDD" id="cd23823">
    <property type="entry name" value="RWD_GCN2"/>
    <property type="match status" value="1"/>
</dbReference>
<dbReference type="EMBL" id="LFZN01000044">
    <property type="protein sequence ID" value="KXT02244.1"/>
    <property type="molecule type" value="Genomic_DNA"/>
</dbReference>
<dbReference type="InterPro" id="IPR006575">
    <property type="entry name" value="RWD_dom"/>
</dbReference>
<evidence type="ECO:0000259" key="14">
    <source>
        <dbReference type="PROSITE" id="PS50011"/>
    </source>
</evidence>
<evidence type="ECO:0000256" key="7">
    <source>
        <dbReference type="ARBA" id="ARBA00037982"/>
    </source>
</evidence>
<dbReference type="EC" id="2.7.11.1" evidence="1"/>
<feature type="domain" description="Protein kinase" evidence="14">
    <location>
        <begin position="247"/>
        <end position="503"/>
    </location>
</feature>
<dbReference type="InterPro" id="IPR017441">
    <property type="entry name" value="Protein_kinase_ATP_BS"/>
</dbReference>
<reference evidence="16 17" key="1">
    <citation type="submission" date="2015-07" db="EMBL/GenBank/DDBJ databases">
        <title>Comparative genomics of the Sigatoka disease complex on banana suggests a link between parallel evolutionary changes in Pseudocercospora fijiensis and Pseudocercospora eumusae and increased virulence on the banana host.</title>
        <authorList>
            <person name="Chang T.-C."/>
            <person name="Salvucci A."/>
            <person name="Crous P.W."/>
            <person name="Stergiopoulos I."/>
        </authorList>
    </citation>
    <scope>NUCLEOTIDE SEQUENCE [LARGE SCALE GENOMIC DNA]</scope>
    <source>
        <strain evidence="16 17">CBS 114824</strain>
    </source>
</reference>
<feature type="compositionally biased region" description="Acidic residues" evidence="13">
    <location>
        <begin position="652"/>
        <end position="685"/>
    </location>
</feature>
<dbReference type="PROSITE" id="PS50011">
    <property type="entry name" value="PROTEIN_KINASE_DOM"/>
    <property type="match status" value="2"/>
</dbReference>
<keyword evidence="5" id="KW-0418">Kinase</keyword>
<dbReference type="Pfam" id="PF07714">
    <property type="entry name" value="PK_Tyr_Ser-Thr"/>
    <property type="match status" value="1"/>
</dbReference>
<accession>A0A139HID3</accession>
<comment type="catalytic activity">
    <reaction evidence="9">
        <text>L-seryl-[protein] + ATP = O-phospho-L-seryl-[protein] + ADP + H(+)</text>
        <dbReference type="Rhea" id="RHEA:17989"/>
        <dbReference type="Rhea" id="RHEA-COMP:9863"/>
        <dbReference type="Rhea" id="RHEA-COMP:11604"/>
        <dbReference type="ChEBI" id="CHEBI:15378"/>
        <dbReference type="ChEBI" id="CHEBI:29999"/>
        <dbReference type="ChEBI" id="CHEBI:30616"/>
        <dbReference type="ChEBI" id="CHEBI:83421"/>
        <dbReference type="ChEBI" id="CHEBI:456216"/>
        <dbReference type="EC" id="2.7.11.1"/>
    </reaction>
</comment>
<dbReference type="Pfam" id="PF05773">
    <property type="entry name" value="RWD"/>
    <property type="match status" value="1"/>
</dbReference>
<dbReference type="InterPro" id="IPR011009">
    <property type="entry name" value="Kinase-like_dom_sf"/>
</dbReference>
<dbReference type="SMART" id="SM00220">
    <property type="entry name" value="S_TKc"/>
    <property type="match status" value="1"/>
</dbReference>
<feature type="region of interest" description="Disordered" evidence="13">
    <location>
        <begin position="163"/>
        <end position="201"/>
    </location>
</feature>
<evidence type="ECO:0000256" key="3">
    <source>
        <dbReference type="ARBA" id="ARBA00022679"/>
    </source>
</evidence>
<name>A0A139HID3_9PEZI</name>
<dbReference type="GO" id="GO:1990625">
    <property type="term" value="P:negative regulation of cytoplasmic translational initiation in response to stress"/>
    <property type="evidence" value="ECO:0007669"/>
    <property type="project" value="TreeGrafter"/>
</dbReference>
<feature type="region of interest" description="Disordered" evidence="13">
    <location>
        <begin position="213"/>
        <end position="236"/>
    </location>
</feature>
<evidence type="ECO:0000256" key="12">
    <source>
        <dbReference type="PROSITE-ProRule" id="PRU10141"/>
    </source>
</evidence>
<dbReference type="GO" id="GO:0005634">
    <property type="term" value="C:nucleus"/>
    <property type="evidence" value="ECO:0007669"/>
    <property type="project" value="TreeGrafter"/>
</dbReference>
<evidence type="ECO:0000256" key="5">
    <source>
        <dbReference type="ARBA" id="ARBA00022777"/>
    </source>
</evidence>
<evidence type="ECO:0000256" key="10">
    <source>
        <dbReference type="PIRSR" id="PIRSR000660-1"/>
    </source>
</evidence>
<dbReference type="OrthoDB" id="341578at2759"/>
<dbReference type="Gene3D" id="3.30.200.20">
    <property type="entry name" value="Phosphorylase Kinase, domain 1"/>
    <property type="match status" value="1"/>
</dbReference>
<dbReference type="InterPro" id="IPR024435">
    <property type="entry name" value="HisRS-related_dom"/>
</dbReference>
<dbReference type="InterPro" id="IPR008271">
    <property type="entry name" value="Ser/Thr_kinase_AS"/>
</dbReference>
<dbReference type="Gene3D" id="3.10.110.10">
    <property type="entry name" value="Ubiquitin Conjugating Enzyme"/>
    <property type="match status" value="1"/>
</dbReference>
<dbReference type="GO" id="GO:0005829">
    <property type="term" value="C:cytosol"/>
    <property type="evidence" value="ECO:0007669"/>
    <property type="project" value="TreeGrafter"/>
</dbReference>
<dbReference type="PROSITE" id="PS00107">
    <property type="entry name" value="PROTEIN_KINASE_ATP"/>
    <property type="match status" value="1"/>
</dbReference>
<dbReference type="PANTHER" id="PTHR11042:SF136">
    <property type="entry name" value="EIF-2-ALPHA KINASE GCN2"/>
    <property type="match status" value="1"/>
</dbReference>
<dbReference type="Gene3D" id="3.30.930.10">
    <property type="entry name" value="Bira Bifunctional Protein, Domain 2"/>
    <property type="match status" value="1"/>
</dbReference>
<evidence type="ECO:0000256" key="1">
    <source>
        <dbReference type="ARBA" id="ARBA00012513"/>
    </source>
</evidence>
<dbReference type="InterPro" id="IPR050339">
    <property type="entry name" value="CC_SR_Kinase"/>
</dbReference>
<dbReference type="InterPro" id="IPR016255">
    <property type="entry name" value="Gcn2"/>
</dbReference>
<evidence type="ECO:0000256" key="2">
    <source>
        <dbReference type="ARBA" id="ARBA00022527"/>
    </source>
</evidence>
<evidence type="ECO:0000256" key="11">
    <source>
        <dbReference type="PIRSR" id="PIRSR000660-2"/>
    </source>
</evidence>
<organism evidence="16 17">
    <name type="scientific">Pseudocercospora eumusae</name>
    <dbReference type="NCBI Taxonomy" id="321146"/>
    <lineage>
        <taxon>Eukaryota</taxon>
        <taxon>Fungi</taxon>
        <taxon>Dikarya</taxon>
        <taxon>Ascomycota</taxon>
        <taxon>Pezizomycotina</taxon>
        <taxon>Dothideomycetes</taxon>
        <taxon>Dothideomycetidae</taxon>
        <taxon>Mycosphaerellales</taxon>
        <taxon>Mycosphaerellaceae</taxon>
        <taxon>Pseudocercospora</taxon>
    </lineage>
</organism>
<dbReference type="SUPFAM" id="SSF55681">
    <property type="entry name" value="Class II aaRS and biotin synthetases"/>
    <property type="match status" value="1"/>
</dbReference>
<feature type="compositionally biased region" description="Low complexity" evidence="13">
    <location>
        <begin position="170"/>
        <end position="179"/>
    </location>
</feature>
<evidence type="ECO:0000256" key="6">
    <source>
        <dbReference type="ARBA" id="ARBA00022840"/>
    </source>
</evidence>
<dbReference type="SUPFAM" id="SSF54495">
    <property type="entry name" value="UBC-like"/>
    <property type="match status" value="1"/>
</dbReference>
<feature type="domain" description="RWD" evidence="15">
    <location>
        <begin position="38"/>
        <end position="151"/>
    </location>
</feature>
<keyword evidence="3" id="KW-0808">Transferase</keyword>
<comment type="similarity">
    <text evidence="7">Belongs to the protein kinase superfamily. Ser/Thr protein kinase family. GCN2 subfamily.</text>
</comment>
<feature type="compositionally biased region" description="Low complexity" evidence="13">
    <location>
        <begin position="686"/>
        <end position="704"/>
    </location>
</feature>
<feature type="binding site" evidence="12">
    <location>
        <position position="573"/>
    </location>
    <ligand>
        <name>ATP</name>
        <dbReference type="ChEBI" id="CHEBI:30616"/>
    </ligand>
</feature>
<dbReference type="InterPro" id="IPR045864">
    <property type="entry name" value="aa-tRNA-synth_II/BPL/LPL"/>
</dbReference>
<dbReference type="GO" id="GO:0005524">
    <property type="term" value="F:ATP binding"/>
    <property type="evidence" value="ECO:0007669"/>
    <property type="project" value="UniProtKB-UniRule"/>
</dbReference>
<dbReference type="SUPFAM" id="SSF56112">
    <property type="entry name" value="Protein kinase-like (PK-like)"/>
    <property type="match status" value="2"/>
</dbReference>
<evidence type="ECO:0000256" key="4">
    <source>
        <dbReference type="ARBA" id="ARBA00022741"/>
    </source>
</evidence>
<proteinExistence type="inferred from homology"/>
<protein>
    <recommendedName>
        <fullName evidence="1">non-specific serine/threonine protein kinase</fullName>
        <ecNumber evidence="1">2.7.11.1</ecNumber>
    </recommendedName>
</protein>
<feature type="binding site" evidence="11">
    <location>
        <begin position="549"/>
        <end position="557"/>
    </location>
    <ligand>
        <name>ATP</name>
        <dbReference type="ChEBI" id="CHEBI:30616"/>
    </ligand>
</feature>
<feature type="domain" description="Protein kinase" evidence="14">
    <location>
        <begin position="543"/>
        <end position="947"/>
    </location>
</feature>
<feature type="compositionally biased region" description="Low complexity" evidence="13">
    <location>
        <begin position="618"/>
        <end position="632"/>
    </location>
</feature>
<keyword evidence="4 11" id="KW-0547">Nucleotide-binding</keyword>
<comment type="catalytic activity">
    <reaction evidence="8">
        <text>L-threonyl-[protein] + ATP = O-phospho-L-threonyl-[protein] + ADP + H(+)</text>
        <dbReference type="Rhea" id="RHEA:46608"/>
        <dbReference type="Rhea" id="RHEA-COMP:11060"/>
        <dbReference type="Rhea" id="RHEA-COMP:11605"/>
        <dbReference type="ChEBI" id="CHEBI:15378"/>
        <dbReference type="ChEBI" id="CHEBI:30013"/>
        <dbReference type="ChEBI" id="CHEBI:30616"/>
        <dbReference type="ChEBI" id="CHEBI:61977"/>
        <dbReference type="ChEBI" id="CHEBI:456216"/>
        <dbReference type="EC" id="2.7.11.1"/>
    </reaction>
</comment>
<evidence type="ECO:0000256" key="13">
    <source>
        <dbReference type="SAM" id="MobiDB-lite"/>
    </source>
</evidence>
<dbReference type="Pfam" id="PF12745">
    <property type="entry name" value="HGTP_anticodon2"/>
    <property type="match status" value="1"/>
</dbReference>
<comment type="caution">
    <text evidence="16">The sequence shown here is derived from an EMBL/GenBank/DDBJ whole genome shotgun (WGS) entry which is preliminary data.</text>
</comment>
<dbReference type="InterPro" id="IPR001245">
    <property type="entry name" value="Ser-Thr/Tyr_kinase_cat_dom"/>
</dbReference>
<dbReference type="SMART" id="SM00591">
    <property type="entry name" value="RWD"/>
    <property type="match status" value="1"/>
</dbReference>
<feature type="active site" description="Proton acceptor" evidence="10">
    <location>
        <position position="756"/>
    </location>
</feature>
<keyword evidence="17" id="KW-1185">Reference proteome</keyword>
<dbReference type="PIRSF" id="PIRSF000660">
    <property type="entry name" value="Ser/Thr_PK_GCN2"/>
    <property type="match status" value="1"/>
</dbReference>
<feature type="compositionally biased region" description="Basic and acidic residues" evidence="13">
    <location>
        <begin position="222"/>
        <end position="236"/>
    </location>
</feature>
<evidence type="ECO:0000256" key="9">
    <source>
        <dbReference type="ARBA" id="ARBA00048679"/>
    </source>
</evidence>
<evidence type="ECO:0000313" key="16">
    <source>
        <dbReference type="EMBL" id="KXT02244.1"/>
    </source>
</evidence>
<dbReference type="GO" id="GO:0004694">
    <property type="term" value="F:eukaryotic translation initiation factor 2alpha kinase activity"/>
    <property type="evidence" value="ECO:0007669"/>
    <property type="project" value="InterPro"/>
</dbReference>
<dbReference type="InterPro" id="IPR000719">
    <property type="entry name" value="Prot_kinase_dom"/>
</dbReference>
<dbReference type="Gene3D" id="1.10.510.10">
    <property type="entry name" value="Transferase(Phosphotransferase) domain 1"/>
    <property type="match status" value="2"/>
</dbReference>
<dbReference type="InterPro" id="IPR016135">
    <property type="entry name" value="UBQ-conjugating_enzyme/RWD"/>
</dbReference>
<feature type="compositionally biased region" description="Basic and acidic residues" evidence="13">
    <location>
        <begin position="180"/>
        <end position="195"/>
    </location>
</feature>
<dbReference type="PROSITE" id="PS00108">
    <property type="entry name" value="PROTEIN_KINASE_ST"/>
    <property type="match status" value="1"/>
</dbReference>
<evidence type="ECO:0000256" key="8">
    <source>
        <dbReference type="ARBA" id="ARBA00047899"/>
    </source>
</evidence>
<evidence type="ECO:0000313" key="17">
    <source>
        <dbReference type="Proteomes" id="UP000070133"/>
    </source>
</evidence>
<keyword evidence="2" id="KW-0723">Serine/threonine-protein kinase</keyword>
<dbReference type="Pfam" id="PF13393">
    <property type="entry name" value="tRNA-synt_His"/>
    <property type="match status" value="1"/>
</dbReference>
<dbReference type="Proteomes" id="UP000070133">
    <property type="component" value="Unassembled WGS sequence"/>
</dbReference>